<evidence type="ECO:0000256" key="3">
    <source>
        <dbReference type="ARBA" id="ARBA00009400"/>
    </source>
</evidence>
<evidence type="ECO:0000313" key="16">
    <source>
        <dbReference type="Proteomes" id="UP000280881"/>
    </source>
</evidence>
<comment type="caution">
    <text evidence="15">The sequence shown here is derived from an EMBL/GenBank/DDBJ whole genome shotgun (WGS) entry which is preliminary data.</text>
</comment>
<evidence type="ECO:0000256" key="5">
    <source>
        <dbReference type="ARBA" id="ARBA00011944"/>
    </source>
</evidence>
<proteinExistence type="inferred from homology"/>
<protein>
    <recommendedName>
        <fullName evidence="11">Probable nicotinate-nucleotide pyrophosphorylase [carboxylating]</fullName>
        <ecNumber evidence="5">2.4.2.19</ecNumber>
    </recommendedName>
    <alternativeName>
        <fullName evidence="9">Quinolinate phosphoribosyltransferase [decarboxylating]</fullName>
    </alternativeName>
</protein>
<evidence type="ECO:0000256" key="8">
    <source>
        <dbReference type="ARBA" id="ARBA00022679"/>
    </source>
</evidence>
<comment type="similarity">
    <text evidence="3 12">Belongs to the NadC/ModD family.</text>
</comment>
<dbReference type="EMBL" id="RBIE01000002">
    <property type="protein sequence ID" value="RKQ61615.1"/>
    <property type="molecule type" value="Genomic_DNA"/>
</dbReference>
<sequence>MNTLVLRETILNFLKEDLGITGDWSSLNLKGKKLRGTIVAKEEFILCGTFLFEEVIRTLDTEAAFRWKFKDGERVKKGVIGEVEADGCALLSAERTALNLLQRLSGISTKTREMVEILKGSRVKLLDTRKTTPGLRVLEKYATKVGGVLNHRFGLFDAVMVKDNHIKAYGSLERAVVEIRKSIPVTMKVEVEVESEEQLNQALAVIDLIDIVMLDNWEIGKVEEAARKLKERKPSLKVELSGGINEEKLKLVKDLPIDFVSTSKVITGAKWVDISLEVERVDNDERP</sequence>
<dbReference type="OrthoDB" id="9782546at2"/>
<evidence type="ECO:0000256" key="2">
    <source>
        <dbReference type="ARBA" id="ARBA00004893"/>
    </source>
</evidence>
<keyword evidence="7 12" id="KW-0328">Glycosyltransferase</keyword>
<dbReference type="InterPro" id="IPR022412">
    <property type="entry name" value="Quinolinate_PRibosylTrfase_N"/>
</dbReference>
<dbReference type="Gene3D" id="3.90.1170.20">
    <property type="entry name" value="Quinolinate phosphoribosyl transferase, N-terminal domain"/>
    <property type="match status" value="1"/>
</dbReference>
<dbReference type="GO" id="GO:0004514">
    <property type="term" value="F:nicotinate-nucleotide diphosphorylase (carboxylating) activity"/>
    <property type="evidence" value="ECO:0007669"/>
    <property type="project" value="UniProtKB-EC"/>
</dbReference>
<dbReference type="Proteomes" id="UP000280881">
    <property type="component" value="Unassembled WGS sequence"/>
</dbReference>
<dbReference type="Pfam" id="PF01729">
    <property type="entry name" value="QRPTase_C"/>
    <property type="match status" value="1"/>
</dbReference>
<reference evidence="15 16" key="1">
    <citation type="submission" date="2018-10" db="EMBL/GenBank/DDBJ databases">
        <title>Genomic Encyclopedia of Type Strains, Phase IV (KMG-IV): sequencing the most valuable type-strain genomes for metagenomic binning, comparative biology and taxonomic classification.</title>
        <authorList>
            <person name="Goeker M."/>
        </authorList>
    </citation>
    <scope>NUCLEOTIDE SEQUENCE [LARGE SCALE GENOMIC DNA]</scope>
    <source>
        <strain evidence="15 16">DSM 15521</strain>
    </source>
</reference>
<comment type="subunit">
    <text evidence="4">Hexamer formed by 3 homodimers.</text>
</comment>
<dbReference type="InterPro" id="IPR037128">
    <property type="entry name" value="Quinolinate_PRibosylTase_N_sf"/>
</dbReference>
<evidence type="ECO:0000256" key="6">
    <source>
        <dbReference type="ARBA" id="ARBA00022642"/>
    </source>
</evidence>
<dbReference type="InterPro" id="IPR002638">
    <property type="entry name" value="Quinolinate_PRibosylTrfase_C"/>
</dbReference>
<gene>
    <name evidence="15" type="ORF">C7457_1051</name>
</gene>
<evidence type="ECO:0000256" key="11">
    <source>
        <dbReference type="ARBA" id="ARBA00069173"/>
    </source>
</evidence>
<dbReference type="CDD" id="cd01572">
    <property type="entry name" value="QPRTase"/>
    <property type="match status" value="1"/>
</dbReference>
<evidence type="ECO:0000256" key="7">
    <source>
        <dbReference type="ARBA" id="ARBA00022676"/>
    </source>
</evidence>
<dbReference type="UniPathway" id="UPA00253">
    <property type="reaction ID" value="UER00331"/>
</dbReference>
<organism evidence="15 16">
    <name type="scientific">Thermovibrio guaymasensis</name>
    <dbReference type="NCBI Taxonomy" id="240167"/>
    <lineage>
        <taxon>Bacteria</taxon>
        <taxon>Pseudomonadati</taxon>
        <taxon>Aquificota</taxon>
        <taxon>Aquificia</taxon>
        <taxon>Desulfurobacteriales</taxon>
        <taxon>Desulfurobacteriaceae</taxon>
        <taxon>Thermovibrio</taxon>
    </lineage>
</organism>
<evidence type="ECO:0000313" key="15">
    <source>
        <dbReference type="EMBL" id="RKQ61615.1"/>
    </source>
</evidence>
<evidence type="ECO:0000256" key="10">
    <source>
        <dbReference type="ARBA" id="ARBA00047445"/>
    </source>
</evidence>
<dbReference type="SUPFAM" id="SSF54675">
    <property type="entry name" value="Nicotinate/Quinolinate PRTase N-terminal domain-like"/>
    <property type="match status" value="1"/>
</dbReference>
<evidence type="ECO:0000256" key="4">
    <source>
        <dbReference type="ARBA" id="ARBA00011218"/>
    </source>
</evidence>
<dbReference type="InterPro" id="IPR004393">
    <property type="entry name" value="NadC"/>
</dbReference>
<dbReference type="RefSeq" id="WP_121170784.1">
    <property type="nucleotide sequence ID" value="NZ_RBIE01000002.1"/>
</dbReference>
<keyword evidence="6" id="KW-0662">Pyridine nucleotide biosynthesis</keyword>
<dbReference type="SUPFAM" id="SSF51690">
    <property type="entry name" value="Nicotinate/Quinolinate PRTase C-terminal domain-like"/>
    <property type="match status" value="1"/>
</dbReference>
<evidence type="ECO:0000256" key="1">
    <source>
        <dbReference type="ARBA" id="ARBA00003237"/>
    </source>
</evidence>
<dbReference type="Gene3D" id="3.20.20.70">
    <property type="entry name" value="Aldolase class I"/>
    <property type="match status" value="1"/>
</dbReference>
<keyword evidence="8 12" id="KW-0808">Transferase</keyword>
<dbReference type="PIRSF" id="PIRSF006250">
    <property type="entry name" value="NadC_ModD"/>
    <property type="match status" value="1"/>
</dbReference>
<dbReference type="FunFam" id="3.90.1170.20:FF:000001">
    <property type="entry name" value="Nicotinate-nucleotide diphosphorylase (Carboxylating)"/>
    <property type="match status" value="1"/>
</dbReference>
<dbReference type="InterPro" id="IPR036068">
    <property type="entry name" value="Nicotinate_pribotase-like_C"/>
</dbReference>
<evidence type="ECO:0000259" key="14">
    <source>
        <dbReference type="Pfam" id="PF02749"/>
    </source>
</evidence>
<feature type="domain" description="Quinolinate phosphoribosyl transferase N-terminal" evidence="14">
    <location>
        <begin position="27"/>
        <end position="105"/>
    </location>
</feature>
<dbReference type="AlphaFoldDB" id="A0A420W6B3"/>
<keyword evidence="16" id="KW-1185">Reference proteome</keyword>
<dbReference type="PANTHER" id="PTHR32179">
    <property type="entry name" value="NICOTINATE-NUCLEOTIDE PYROPHOSPHORYLASE [CARBOXYLATING]"/>
    <property type="match status" value="1"/>
</dbReference>
<evidence type="ECO:0000256" key="9">
    <source>
        <dbReference type="ARBA" id="ARBA00033102"/>
    </source>
</evidence>
<evidence type="ECO:0000259" key="13">
    <source>
        <dbReference type="Pfam" id="PF01729"/>
    </source>
</evidence>
<dbReference type="PANTHER" id="PTHR32179:SF3">
    <property type="entry name" value="NICOTINATE-NUCLEOTIDE PYROPHOSPHORYLASE [CARBOXYLATING]"/>
    <property type="match status" value="1"/>
</dbReference>
<dbReference type="InterPro" id="IPR013785">
    <property type="entry name" value="Aldolase_TIM"/>
</dbReference>
<comment type="catalytic activity">
    <reaction evidence="10">
        <text>nicotinate beta-D-ribonucleotide + CO2 + diphosphate = quinolinate + 5-phospho-alpha-D-ribose 1-diphosphate + 2 H(+)</text>
        <dbReference type="Rhea" id="RHEA:12733"/>
        <dbReference type="ChEBI" id="CHEBI:15378"/>
        <dbReference type="ChEBI" id="CHEBI:16526"/>
        <dbReference type="ChEBI" id="CHEBI:29959"/>
        <dbReference type="ChEBI" id="CHEBI:33019"/>
        <dbReference type="ChEBI" id="CHEBI:57502"/>
        <dbReference type="ChEBI" id="CHEBI:58017"/>
        <dbReference type="EC" id="2.4.2.19"/>
    </reaction>
</comment>
<dbReference type="GO" id="GO:0034213">
    <property type="term" value="P:quinolinate catabolic process"/>
    <property type="evidence" value="ECO:0007669"/>
    <property type="project" value="TreeGrafter"/>
</dbReference>
<dbReference type="Pfam" id="PF02749">
    <property type="entry name" value="QRPTase_N"/>
    <property type="match status" value="1"/>
</dbReference>
<accession>A0A420W6B3</accession>
<dbReference type="GO" id="GO:0005737">
    <property type="term" value="C:cytoplasm"/>
    <property type="evidence" value="ECO:0007669"/>
    <property type="project" value="TreeGrafter"/>
</dbReference>
<name>A0A420W6B3_9BACT</name>
<dbReference type="FunFam" id="3.20.20.70:FF:000030">
    <property type="entry name" value="Nicotinate-nucleotide pyrophosphorylase, carboxylating"/>
    <property type="match status" value="1"/>
</dbReference>
<dbReference type="NCBIfam" id="TIGR00078">
    <property type="entry name" value="nadC"/>
    <property type="match status" value="1"/>
</dbReference>
<comment type="pathway">
    <text evidence="2">Cofactor biosynthesis; NAD(+) biosynthesis; nicotinate D-ribonucleotide from quinolinate: step 1/1.</text>
</comment>
<dbReference type="InterPro" id="IPR027277">
    <property type="entry name" value="NadC/ModD"/>
</dbReference>
<dbReference type="GO" id="GO:0009435">
    <property type="term" value="P:NAD+ biosynthetic process"/>
    <property type="evidence" value="ECO:0007669"/>
    <property type="project" value="UniProtKB-UniPathway"/>
</dbReference>
<comment type="function">
    <text evidence="1">Involved in the catabolism of quinolinic acid (QA).</text>
</comment>
<evidence type="ECO:0000256" key="12">
    <source>
        <dbReference type="PIRNR" id="PIRNR006250"/>
    </source>
</evidence>
<feature type="domain" description="Quinolinate phosphoribosyl transferase C-terminal" evidence="13">
    <location>
        <begin position="107"/>
        <end position="277"/>
    </location>
</feature>
<dbReference type="EC" id="2.4.2.19" evidence="5"/>